<dbReference type="PANTHER" id="PTHR40050:SF1">
    <property type="entry name" value="INNER SPORE COAT PROTEIN H"/>
    <property type="match status" value="1"/>
</dbReference>
<dbReference type="GeneID" id="89947618"/>
<dbReference type="InterPro" id="IPR014867">
    <property type="entry name" value="Spore_coat_CotH_CotH2/3/7"/>
</dbReference>
<dbReference type="PANTHER" id="PTHR40050">
    <property type="entry name" value="INNER SPORE COAT PROTEIN H"/>
    <property type="match status" value="1"/>
</dbReference>
<protein>
    <recommendedName>
        <fullName evidence="4">Coth protein-domain-containing protein</fullName>
    </recommendedName>
</protein>
<name>A0AAN7D7E8_9FUNG</name>
<feature type="chain" id="PRO_5042853635" description="Coth protein-domain-containing protein" evidence="1">
    <location>
        <begin position="18"/>
        <end position="601"/>
    </location>
</feature>
<proteinExistence type="predicted"/>
<dbReference type="AlphaFoldDB" id="A0AAN7D7E8"/>
<feature type="signal peptide" evidence="1">
    <location>
        <begin position="1"/>
        <end position="17"/>
    </location>
</feature>
<evidence type="ECO:0008006" key="4">
    <source>
        <dbReference type="Google" id="ProtNLM"/>
    </source>
</evidence>
<gene>
    <name evidence="2" type="ORF">ATC70_003916</name>
</gene>
<keyword evidence="3" id="KW-1185">Reference proteome</keyword>
<dbReference type="EMBL" id="JASEJX010000025">
    <property type="protein sequence ID" value="KAK4511917.1"/>
    <property type="molecule type" value="Genomic_DNA"/>
</dbReference>
<keyword evidence="1" id="KW-0732">Signal</keyword>
<dbReference type="Gene3D" id="2.60.40.10">
    <property type="entry name" value="Immunoglobulins"/>
    <property type="match status" value="1"/>
</dbReference>
<comment type="caution">
    <text evidence="2">The sequence shown here is derived from an EMBL/GenBank/DDBJ whole genome shotgun (WGS) entry which is preliminary data.</text>
</comment>
<dbReference type="Proteomes" id="UP001304243">
    <property type="component" value="Unassembled WGS sequence"/>
</dbReference>
<evidence type="ECO:0000313" key="2">
    <source>
        <dbReference type="EMBL" id="KAK4511917.1"/>
    </source>
</evidence>
<evidence type="ECO:0000256" key="1">
    <source>
        <dbReference type="SAM" id="SignalP"/>
    </source>
</evidence>
<organism evidence="2 3">
    <name type="scientific">Mucor velutinosus</name>
    <dbReference type="NCBI Taxonomy" id="708070"/>
    <lineage>
        <taxon>Eukaryota</taxon>
        <taxon>Fungi</taxon>
        <taxon>Fungi incertae sedis</taxon>
        <taxon>Mucoromycota</taxon>
        <taxon>Mucoromycotina</taxon>
        <taxon>Mucoromycetes</taxon>
        <taxon>Mucorales</taxon>
        <taxon>Mucorineae</taxon>
        <taxon>Mucoraceae</taxon>
        <taxon>Mucor</taxon>
    </lineage>
</organism>
<dbReference type="RefSeq" id="XP_064678583.1">
    <property type="nucleotide sequence ID" value="XM_064823271.1"/>
</dbReference>
<dbReference type="InterPro" id="IPR013783">
    <property type="entry name" value="Ig-like_fold"/>
</dbReference>
<accession>A0AAN7D7E8</accession>
<sequence>MKSLAFVAVALLSAVNAANVTFKVIAPTASKQVQVNIDGTLTALKAADADVPYYTGSADLPDNSSYKYVVDGKAENFTRSFSGGDATKNEFFEREVTYATNIPELPSILSNGSWTRGSTSDPIWDSNYIPSIFVTGVESEMEDLIENVPKTTYKAKITFIGPDSVKSIENCVFGLHRPGRKNNDAKQSWVWSLPEDTFYADRNWFKIRHMEEDPTQLREKLYADIARNIGTYANEANLVRFFINKEGMGTFNMLDDVIMYSYINAMFYGGKAPEQMGPLYDGGSGADFNPATGYDNFVPNVESPLDQDAIAPFAKAIAAVDFSKDDEVEAIAQYFDYDQFLRFMVMEFLTGSWDAYWQEQTNDGAYIDTNENKLYYLAQDFDATFGVNLPFDKDFVNKSFQDWVKQFPNAFLINKFLSNPTVNDTFQNYLKTTVEEIFNYDTLKAYVEARHNFIYPDLEWDRSIKQRSPGNIFGWTAEQTTENLYEAVTAPGPNASSTGGAQFGLLEWVQLKEKSLRSQLKMASKATEVSGSSAPVAAASTDDSKIAVASASADESKIAAASASVKEAVSAKEQLATSAAGKTLPQVLSAVAVVGAVAALL</sequence>
<reference evidence="2 3" key="1">
    <citation type="submission" date="2022-11" db="EMBL/GenBank/DDBJ databases">
        <title>Mucor velutinosus strain NIH1002 WGS.</title>
        <authorList>
            <person name="Subramanian P."/>
            <person name="Mullikin J.C."/>
            <person name="Segre J.A."/>
            <person name="Zelazny A.M."/>
        </authorList>
    </citation>
    <scope>NUCLEOTIDE SEQUENCE [LARGE SCALE GENOMIC DNA]</scope>
    <source>
        <strain evidence="2 3">NIH1002</strain>
    </source>
</reference>
<dbReference type="Pfam" id="PF08757">
    <property type="entry name" value="CotH"/>
    <property type="match status" value="1"/>
</dbReference>
<evidence type="ECO:0000313" key="3">
    <source>
        <dbReference type="Proteomes" id="UP001304243"/>
    </source>
</evidence>